<proteinExistence type="inferred from homology"/>
<feature type="transmembrane region" description="Helical" evidence="7">
    <location>
        <begin position="276"/>
        <end position="297"/>
    </location>
</feature>
<dbReference type="AlphaFoldDB" id="A0A2U3B6S8"/>
<feature type="transmembrane region" description="Helical" evidence="7">
    <location>
        <begin position="21"/>
        <end position="43"/>
    </location>
</feature>
<organism evidence="10 11">
    <name type="scientific">Vibrio albus</name>
    <dbReference type="NCBI Taxonomy" id="2200953"/>
    <lineage>
        <taxon>Bacteria</taxon>
        <taxon>Pseudomonadati</taxon>
        <taxon>Pseudomonadota</taxon>
        <taxon>Gammaproteobacteria</taxon>
        <taxon>Vibrionales</taxon>
        <taxon>Vibrionaceae</taxon>
        <taxon>Vibrio</taxon>
    </lineage>
</organism>
<gene>
    <name evidence="10" type="ORF">DI392_15685</name>
</gene>
<evidence type="ECO:0000256" key="3">
    <source>
        <dbReference type="ARBA" id="ARBA00022475"/>
    </source>
</evidence>
<dbReference type="InterPro" id="IPR003838">
    <property type="entry name" value="ABC3_permease_C"/>
</dbReference>
<dbReference type="GO" id="GO:0098797">
    <property type="term" value="C:plasma membrane protein complex"/>
    <property type="evidence" value="ECO:0007669"/>
    <property type="project" value="TreeGrafter"/>
</dbReference>
<evidence type="ECO:0000259" key="9">
    <source>
        <dbReference type="Pfam" id="PF12704"/>
    </source>
</evidence>
<name>A0A2U3B6S8_9VIBR</name>
<evidence type="ECO:0000313" key="11">
    <source>
        <dbReference type="Proteomes" id="UP000245362"/>
    </source>
</evidence>
<dbReference type="EMBL" id="QFWT01000009">
    <property type="protein sequence ID" value="PWI32490.1"/>
    <property type="molecule type" value="Genomic_DNA"/>
</dbReference>
<evidence type="ECO:0000313" key="10">
    <source>
        <dbReference type="EMBL" id="PWI32490.1"/>
    </source>
</evidence>
<dbReference type="PANTHER" id="PTHR30489">
    <property type="entry name" value="LIPOPROTEIN-RELEASING SYSTEM TRANSMEMBRANE PROTEIN LOLE"/>
    <property type="match status" value="1"/>
</dbReference>
<reference evidence="10 11" key="1">
    <citation type="submission" date="2018-05" db="EMBL/GenBank/DDBJ databases">
        <title>Vibrio limimaris sp. nov., isolated from marine sediment.</title>
        <authorList>
            <person name="Li C.-M."/>
        </authorList>
    </citation>
    <scope>NUCLEOTIDE SEQUENCE [LARGE SCALE GENOMIC DNA]</scope>
    <source>
        <strain evidence="10 11">E4404</strain>
    </source>
</reference>
<dbReference type="InterPro" id="IPR051447">
    <property type="entry name" value="Lipoprotein-release_system"/>
</dbReference>
<evidence type="ECO:0000259" key="8">
    <source>
        <dbReference type="Pfam" id="PF02687"/>
    </source>
</evidence>
<keyword evidence="5 7" id="KW-1133">Transmembrane helix</keyword>
<evidence type="ECO:0000256" key="4">
    <source>
        <dbReference type="ARBA" id="ARBA00022692"/>
    </source>
</evidence>
<keyword evidence="3" id="KW-1003">Cell membrane</keyword>
<sequence length="416" mass="45792">MNIYLIRLAWLNLLRNGRRSLLSAMIIAIAVFAITSAGGYGLYTYDSLKEMAARDTGHLTLSIPGYFEKDEEMPLSNGLKGIKTISSQIMKEEHVRSVQPRIYFNGLISNGNKSTIFVGTGVNEREFAMKGPFLDIKQGGTLMDVNSSRYDPAEPQVMLAKDLAKNLKVEVGDWVTLLSTTTDGALNAYDFKVRGIYGTGVPELDKRQLYIHISMAQDLLVSEKVSTLSVFLFDTRATTQVQQKLETLLPTLSLEQTIEVTPWNERAFFYKKVKDLYDGIFGMMGFILSIVVFVSLFNSMTTSVTERTREIGTLSALGSYPGEIIAGFMREAGLLALLGAVTGTLITVCVSGLLMVVDVQMPPPPGSTEGYPLFIYFSFELAAYASAAVIVICLVAAYFSARRGVRKPITEALTYV</sequence>
<feature type="transmembrane region" description="Helical" evidence="7">
    <location>
        <begin position="334"/>
        <end position="354"/>
    </location>
</feature>
<feature type="domain" description="ABC3 transporter permease C-terminal" evidence="8">
    <location>
        <begin position="283"/>
        <end position="408"/>
    </location>
</feature>
<dbReference type="Pfam" id="PF02687">
    <property type="entry name" value="FtsX"/>
    <property type="match status" value="1"/>
</dbReference>
<protein>
    <submittedName>
        <fullName evidence="10">ABC transporter permease</fullName>
    </submittedName>
</protein>
<dbReference type="GO" id="GO:0044874">
    <property type="term" value="P:lipoprotein localization to outer membrane"/>
    <property type="evidence" value="ECO:0007669"/>
    <property type="project" value="TreeGrafter"/>
</dbReference>
<comment type="similarity">
    <text evidence="2">Belongs to the ABC-4 integral membrane protein family. LolC/E subfamily.</text>
</comment>
<dbReference type="InterPro" id="IPR025857">
    <property type="entry name" value="MacB_PCD"/>
</dbReference>
<keyword evidence="11" id="KW-1185">Reference proteome</keyword>
<keyword evidence="6 7" id="KW-0472">Membrane</keyword>
<comment type="subcellular location">
    <subcellularLocation>
        <location evidence="1">Cell membrane</location>
        <topology evidence="1">Multi-pass membrane protein</topology>
    </subcellularLocation>
</comment>
<dbReference type="RefSeq" id="WP_109320630.1">
    <property type="nucleotide sequence ID" value="NZ_QFWT01000009.1"/>
</dbReference>
<feature type="transmembrane region" description="Helical" evidence="7">
    <location>
        <begin position="374"/>
        <end position="399"/>
    </location>
</feature>
<evidence type="ECO:0000256" key="6">
    <source>
        <dbReference type="ARBA" id="ARBA00023136"/>
    </source>
</evidence>
<dbReference type="Proteomes" id="UP000245362">
    <property type="component" value="Unassembled WGS sequence"/>
</dbReference>
<dbReference type="Pfam" id="PF12704">
    <property type="entry name" value="MacB_PCD"/>
    <property type="match status" value="1"/>
</dbReference>
<feature type="domain" description="MacB-like periplasmic core" evidence="9">
    <location>
        <begin position="20"/>
        <end position="247"/>
    </location>
</feature>
<keyword evidence="4 7" id="KW-0812">Transmembrane</keyword>
<dbReference type="PANTHER" id="PTHR30489:SF0">
    <property type="entry name" value="LIPOPROTEIN-RELEASING SYSTEM TRANSMEMBRANE PROTEIN LOLE"/>
    <property type="match status" value="1"/>
</dbReference>
<accession>A0A2U3B6S8</accession>
<evidence type="ECO:0000256" key="1">
    <source>
        <dbReference type="ARBA" id="ARBA00004651"/>
    </source>
</evidence>
<dbReference type="OrthoDB" id="9770036at2"/>
<evidence type="ECO:0000256" key="2">
    <source>
        <dbReference type="ARBA" id="ARBA00005236"/>
    </source>
</evidence>
<comment type="caution">
    <text evidence="10">The sequence shown here is derived from an EMBL/GenBank/DDBJ whole genome shotgun (WGS) entry which is preliminary data.</text>
</comment>
<evidence type="ECO:0000256" key="5">
    <source>
        <dbReference type="ARBA" id="ARBA00022989"/>
    </source>
</evidence>
<evidence type="ECO:0000256" key="7">
    <source>
        <dbReference type="SAM" id="Phobius"/>
    </source>
</evidence>